<name>A0A0H3FV89_KLEAK</name>
<keyword evidence="3" id="KW-1185">Reference proteome</keyword>
<proteinExistence type="predicted"/>
<accession>A0A0H3FV89</accession>
<dbReference type="HOGENOM" id="CLU_1793443_0_0_6"/>
<organism evidence="2 3">
    <name type="scientific">Klebsiella aerogenes (strain ATCC 13048 / DSM 30053 / CCUG 1429 / JCM 1235 / KCTC 2190 / NBRC 13534 / NCIMB 10102 / NCTC 10006 / CDC 819-56)</name>
    <name type="common">Enterobacter aerogenes</name>
    <dbReference type="NCBI Taxonomy" id="1028307"/>
    <lineage>
        <taxon>Bacteria</taxon>
        <taxon>Pseudomonadati</taxon>
        <taxon>Pseudomonadota</taxon>
        <taxon>Gammaproteobacteria</taxon>
        <taxon>Enterobacterales</taxon>
        <taxon>Enterobacteriaceae</taxon>
        <taxon>Klebsiella/Raoultella group</taxon>
        <taxon>Klebsiella</taxon>
    </lineage>
</organism>
<dbReference type="Proteomes" id="UP000008881">
    <property type="component" value="Chromosome"/>
</dbReference>
<evidence type="ECO:0000313" key="2">
    <source>
        <dbReference type="EMBL" id="AEG96719.1"/>
    </source>
</evidence>
<dbReference type="AlphaFoldDB" id="A0A0H3FV89"/>
<dbReference type="KEGG" id="eae:EAE_08985"/>
<dbReference type="EMBL" id="CP002824">
    <property type="protein sequence ID" value="AEG96719.1"/>
    <property type="molecule type" value="Genomic_DNA"/>
</dbReference>
<evidence type="ECO:0000256" key="1">
    <source>
        <dbReference type="SAM" id="MobiDB-lite"/>
    </source>
</evidence>
<feature type="region of interest" description="Disordered" evidence="1">
    <location>
        <begin position="1"/>
        <end position="21"/>
    </location>
</feature>
<evidence type="ECO:0000313" key="3">
    <source>
        <dbReference type="Proteomes" id="UP000008881"/>
    </source>
</evidence>
<reference evidence="2 3" key="1">
    <citation type="journal article" date="2012" name="J. Bacteriol.">
        <title>Complete genome sequence of Enterobacter aerogenes KCTC 2190.</title>
        <authorList>
            <person name="Shin S.H."/>
            <person name="Kim S."/>
            <person name="Kim J.Y."/>
            <person name="Lee S."/>
            <person name="Um Y."/>
            <person name="Oh M.K."/>
            <person name="Kim Y.R."/>
            <person name="Lee J."/>
            <person name="Yang K.S."/>
        </authorList>
    </citation>
    <scope>NUCLEOTIDE SEQUENCE [LARGE SCALE GENOMIC DNA]</scope>
    <source>
        <strain evidence="2 3">KCTC 2190</strain>
    </source>
</reference>
<sequence length="144" mass="15494">MTEINQVLNTGAGGGTVPQSTSLSQDQIDALKAACAEFRVMMDKLPWSRSFRNGTPRSPSMLKPQTDTACAGGTMWPINGSMKLSRPAPVIVGGLTLIRSILIELSLEPVGRHDTGLVVRTETVYRIVVTPFDLPCSYIGGYIV</sequence>
<gene>
    <name evidence="2" type="ordered locus">EAE_08985</name>
</gene>
<protein>
    <submittedName>
        <fullName evidence="2">Uncharacterized protein</fullName>
    </submittedName>
</protein>